<proteinExistence type="predicted"/>
<evidence type="ECO:0000313" key="3">
    <source>
        <dbReference type="Proteomes" id="UP001151079"/>
    </source>
</evidence>
<protein>
    <submittedName>
        <fullName evidence="2">DUF4258 domain-containing protein</fullName>
    </submittedName>
</protein>
<keyword evidence="1" id="KW-0472">Membrane</keyword>
<dbReference type="Proteomes" id="UP001151079">
    <property type="component" value="Unassembled WGS sequence"/>
</dbReference>
<keyword evidence="1" id="KW-0812">Transmembrane</keyword>
<gene>
    <name evidence="2" type="ORF">OIU83_14165</name>
</gene>
<name>A0A9X3C615_9FLAO</name>
<evidence type="ECO:0000313" key="2">
    <source>
        <dbReference type="EMBL" id="MCV9928812.1"/>
    </source>
</evidence>
<organism evidence="2 3">
    <name type="scientific">Flavobacterium shii</name>
    <dbReference type="NCBI Taxonomy" id="2987687"/>
    <lineage>
        <taxon>Bacteria</taxon>
        <taxon>Pseudomonadati</taxon>
        <taxon>Bacteroidota</taxon>
        <taxon>Flavobacteriia</taxon>
        <taxon>Flavobacteriales</taxon>
        <taxon>Flavobacteriaceae</taxon>
        <taxon>Flavobacterium</taxon>
    </lineage>
</organism>
<comment type="caution">
    <text evidence="2">The sequence shown here is derived from an EMBL/GenBank/DDBJ whole genome shotgun (WGS) entry which is preliminary data.</text>
</comment>
<dbReference type="RefSeq" id="WP_264206919.1">
    <property type="nucleotide sequence ID" value="NZ_JAOZEW010000014.1"/>
</dbReference>
<keyword evidence="3" id="KW-1185">Reference proteome</keyword>
<dbReference type="Pfam" id="PF14076">
    <property type="entry name" value="DUF4258"/>
    <property type="match status" value="1"/>
</dbReference>
<sequence>MKFVHRFAYYLVGLVMGCFFVALVFSGKDTRCNYFPNARVLNDLRNKPFHYSDDASKVLAEKWIDTLDIKNTLQFGDVDFDKSNIDYKKGKLYIIEGKTLKNQEVILKVINYPGKAVLETIEKKPAN</sequence>
<evidence type="ECO:0000256" key="1">
    <source>
        <dbReference type="SAM" id="Phobius"/>
    </source>
</evidence>
<dbReference type="PROSITE" id="PS51257">
    <property type="entry name" value="PROKAR_LIPOPROTEIN"/>
    <property type="match status" value="1"/>
</dbReference>
<dbReference type="AlphaFoldDB" id="A0A9X3C615"/>
<feature type="transmembrane region" description="Helical" evidence="1">
    <location>
        <begin position="7"/>
        <end position="27"/>
    </location>
</feature>
<keyword evidence="1" id="KW-1133">Transmembrane helix</keyword>
<dbReference type="EMBL" id="JAOZEW010000014">
    <property type="protein sequence ID" value="MCV9928812.1"/>
    <property type="molecule type" value="Genomic_DNA"/>
</dbReference>
<accession>A0A9X3C615</accession>
<dbReference type="InterPro" id="IPR025354">
    <property type="entry name" value="DUF4258"/>
</dbReference>
<reference evidence="2" key="1">
    <citation type="submission" date="2022-10" db="EMBL/GenBank/DDBJ databases">
        <title>Two novel species of Flavobacterium.</title>
        <authorList>
            <person name="Liu Q."/>
            <person name="Xin Y.-H."/>
        </authorList>
    </citation>
    <scope>NUCLEOTIDE SEQUENCE</scope>
    <source>
        <strain evidence="2">LS1R49</strain>
    </source>
</reference>